<dbReference type="RefSeq" id="WP_201360095.1">
    <property type="nucleotide sequence ID" value="NZ_BNJJ01000001.1"/>
</dbReference>
<comment type="caution">
    <text evidence="2">The sequence shown here is derived from an EMBL/GenBank/DDBJ whole genome shotgun (WGS) entry which is preliminary data.</text>
</comment>
<accession>A0ABQ3V951</accession>
<dbReference type="PROSITE" id="PS50994">
    <property type="entry name" value="INTEGRASE"/>
    <property type="match status" value="1"/>
</dbReference>
<dbReference type="Pfam" id="PF00665">
    <property type="entry name" value="rve"/>
    <property type="match status" value="1"/>
</dbReference>
<dbReference type="SUPFAM" id="SSF46689">
    <property type="entry name" value="Homeodomain-like"/>
    <property type="match status" value="2"/>
</dbReference>
<feature type="domain" description="Integrase catalytic" evidence="1">
    <location>
        <begin position="272"/>
        <end position="449"/>
    </location>
</feature>
<dbReference type="EMBL" id="BNJJ01000001">
    <property type="protein sequence ID" value="GHO82417.1"/>
    <property type="molecule type" value="Genomic_DNA"/>
</dbReference>
<organism evidence="2 3">
    <name type="scientific">Dictyobacter formicarum</name>
    <dbReference type="NCBI Taxonomy" id="2778368"/>
    <lineage>
        <taxon>Bacteria</taxon>
        <taxon>Bacillati</taxon>
        <taxon>Chloroflexota</taxon>
        <taxon>Ktedonobacteria</taxon>
        <taxon>Ktedonobacterales</taxon>
        <taxon>Dictyobacteraceae</taxon>
        <taxon>Dictyobacter</taxon>
    </lineage>
</organism>
<dbReference type="SUPFAM" id="SSF53098">
    <property type="entry name" value="Ribonuclease H-like"/>
    <property type="match status" value="1"/>
</dbReference>
<dbReference type="InterPro" id="IPR001584">
    <property type="entry name" value="Integrase_cat-core"/>
</dbReference>
<evidence type="ECO:0000313" key="2">
    <source>
        <dbReference type="EMBL" id="GHO82417.1"/>
    </source>
</evidence>
<dbReference type="Gene3D" id="3.30.420.10">
    <property type="entry name" value="Ribonuclease H-like superfamily/Ribonuclease H"/>
    <property type="match status" value="1"/>
</dbReference>
<name>A0ABQ3V951_9CHLR</name>
<protein>
    <recommendedName>
        <fullName evidence="1">Integrase catalytic domain-containing protein</fullName>
    </recommendedName>
</protein>
<evidence type="ECO:0000259" key="1">
    <source>
        <dbReference type="PROSITE" id="PS50994"/>
    </source>
</evidence>
<dbReference type="InterPro" id="IPR009057">
    <property type="entry name" value="Homeodomain-like_sf"/>
</dbReference>
<dbReference type="Gene3D" id="1.10.10.60">
    <property type="entry name" value="Homeodomain-like"/>
    <property type="match status" value="1"/>
</dbReference>
<dbReference type="PANTHER" id="PTHR35004:SF7">
    <property type="entry name" value="INTEGRASE PROTEIN"/>
    <property type="match status" value="1"/>
</dbReference>
<dbReference type="InterPro" id="IPR036397">
    <property type="entry name" value="RNaseH_sf"/>
</dbReference>
<gene>
    <name evidence="2" type="ORF">KSZ_04230</name>
</gene>
<proteinExistence type="predicted"/>
<dbReference type="InterPro" id="IPR012337">
    <property type="entry name" value="RNaseH-like_sf"/>
</dbReference>
<dbReference type="Pfam" id="PF13384">
    <property type="entry name" value="HTH_23"/>
    <property type="match status" value="1"/>
</dbReference>
<evidence type="ECO:0000313" key="3">
    <source>
        <dbReference type="Proteomes" id="UP000635565"/>
    </source>
</evidence>
<keyword evidence="3" id="KW-1185">Reference proteome</keyword>
<dbReference type="PANTHER" id="PTHR35004">
    <property type="entry name" value="TRANSPOSASE RV3428C-RELATED"/>
    <property type="match status" value="1"/>
</dbReference>
<dbReference type="Proteomes" id="UP000635565">
    <property type="component" value="Unassembled WGS sequence"/>
</dbReference>
<reference evidence="2 3" key="1">
    <citation type="journal article" date="2021" name="Int. J. Syst. Evol. Microbiol.">
        <title>Reticulibacter mediterranei gen. nov., sp. nov., within the new family Reticulibacteraceae fam. nov., and Ktedonospora formicarum gen. nov., sp. nov., Ktedonobacter robiniae sp. nov., Dictyobacter formicarum sp. nov. and Dictyobacter arantiisoli sp. nov., belonging to the class Ktedonobacteria.</title>
        <authorList>
            <person name="Yabe S."/>
            <person name="Zheng Y."/>
            <person name="Wang C.M."/>
            <person name="Sakai Y."/>
            <person name="Abe K."/>
            <person name="Yokota A."/>
            <person name="Donadio S."/>
            <person name="Cavaletti L."/>
            <person name="Monciardini P."/>
        </authorList>
    </citation>
    <scope>NUCLEOTIDE SEQUENCE [LARGE SCALE GENOMIC DNA]</scope>
    <source>
        <strain evidence="2 3">SOSP1-9</strain>
    </source>
</reference>
<sequence>MTRARRERRERTDNWELIQQWCRTPEQRLYESIRPVTLFGIPPAERAQETGLAENTLRRAADTFNSLGMASLFRPTKQQREDHHRSLPVPMRQLIVDLKAEYPDFSLREIADICSVRFDRRPSHNTVKQVLVDGPTPSRTTRQYPHYADIPDPAERRLAVLRLHAQGWSVTSIAAYLGVARKTIYQILKRWVEEGVRGLEDKSHANTNRQSTVDIRTRNTIRKLQVNSLLGEYRMHGALLQLGIRLSPRTCGRIMAENRQLYGLAKPHAEQKEPQPHPFTARFRHEIWSLDIRYIEKHQIPEVQGPFYVISVMDNFSRAILASDIYQAQDLASVLIVLYAAIEQHGCPQRLVTDNGSVFRAKQAMAIYEALDIQKKWIHKKQSWENLIESHFSIMRRMSNYHFEQVTNWGGAKQVHRRFVEDYNQQPHWGHRRRDDHHHTPAEVLGWVRGKMRTSEQLHRIFYATRFLRSLDRCGYARFRRWKLYAEEGLARRQAVLWLYGDTLTLEYENTPLSQYTVDYQPDKKHFRRVKEPRHFETPYRSLQQSLWEREIIEWHSAQRLPDYAPRRLHKHHTHYVQPPLLSDE</sequence>